<dbReference type="EMBL" id="BAAAEU010000010">
    <property type="protein sequence ID" value="GAA0715846.1"/>
    <property type="molecule type" value="Genomic_DNA"/>
</dbReference>
<evidence type="ECO:0000313" key="2">
    <source>
        <dbReference type="Proteomes" id="UP001501523"/>
    </source>
</evidence>
<reference evidence="1 2" key="1">
    <citation type="journal article" date="2019" name="Int. J. Syst. Evol. Microbiol.">
        <title>The Global Catalogue of Microorganisms (GCM) 10K type strain sequencing project: providing services to taxonomists for standard genome sequencing and annotation.</title>
        <authorList>
            <consortium name="The Broad Institute Genomics Platform"/>
            <consortium name="The Broad Institute Genome Sequencing Center for Infectious Disease"/>
            <person name="Wu L."/>
            <person name="Ma J."/>
        </authorList>
    </citation>
    <scope>NUCLEOTIDE SEQUENCE [LARGE SCALE GENOMIC DNA]</scope>
    <source>
        <strain evidence="1 2">JCM 15421</strain>
    </source>
</reference>
<evidence type="ECO:0000313" key="1">
    <source>
        <dbReference type="EMBL" id="GAA0715846.1"/>
    </source>
</evidence>
<dbReference type="Proteomes" id="UP001501523">
    <property type="component" value="Unassembled WGS sequence"/>
</dbReference>
<organism evidence="1 2">
    <name type="scientific">Dokdonella soli</name>
    <dbReference type="NCBI Taxonomy" id="529810"/>
    <lineage>
        <taxon>Bacteria</taxon>
        <taxon>Pseudomonadati</taxon>
        <taxon>Pseudomonadota</taxon>
        <taxon>Gammaproteobacteria</taxon>
        <taxon>Lysobacterales</taxon>
        <taxon>Rhodanobacteraceae</taxon>
        <taxon>Dokdonella</taxon>
    </lineage>
</organism>
<proteinExistence type="predicted"/>
<name>A0ABN1IJX3_9GAMM</name>
<dbReference type="RefSeq" id="WP_343790855.1">
    <property type="nucleotide sequence ID" value="NZ_BAAAEU010000010.1"/>
</dbReference>
<keyword evidence="2" id="KW-1185">Reference proteome</keyword>
<sequence>MLKELNIIANGLLNLHGYPVQPIAWPAIFGAPRNEGSKRIAAARPQSMREAAASPSWNVSSANGHVYW</sequence>
<gene>
    <name evidence="1" type="ORF">GCM10009105_21610</name>
</gene>
<accession>A0ABN1IJX3</accession>
<comment type="caution">
    <text evidence="1">The sequence shown here is derived from an EMBL/GenBank/DDBJ whole genome shotgun (WGS) entry which is preliminary data.</text>
</comment>
<protein>
    <submittedName>
        <fullName evidence="1">Uncharacterized protein</fullName>
    </submittedName>
</protein>